<comment type="caution">
    <text evidence="1">The sequence shown here is derived from an EMBL/GenBank/DDBJ whole genome shotgun (WGS) entry which is preliminary data.</text>
</comment>
<dbReference type="AlphaFoldDB" id="A0A430QN83"/>
<dbReference type="EMBL" id="QMKO01001525">
    <property type="protein sequence ID" value="RTG89126.1"/>
    <property type="molecule type" value="Genomic_DNA"/>
</dbReference>
<protein>
    <submittedName>
        <fullName evidence="1">Uncharacterized protein</fullName>
    </submittedName>
</protein>
<keyword evidence="2" id="KW-1185">Reference proteome</keyword>
<sequence>MTMMYLAQIILVTMLLLINTEYIIIGKSSNSVSLLHFLIKFHMAKFSVVAVDATRFFHSVAVFHSKLIVKIFYILTVTLHCLQNNL</sequence>
<accession>A0A430QN83</accession>
<organism evidence="1 2">
    <name type="scientific">Schistosoma bovis</name>
    <name type="common">Blood fluke</name>
    <dbReference type="NCBI Taxonomy" id="6184"/>
    <lineage>
        <taxon>Eukaryota</taxon>
        <taxon>Metazoa</taxon>
        <taxon>Spiralia</taxon>
        <taxon>Lophotrochozoa</taxon>
        <taxon>Platyhelminthes</taxon>
        <taxon>Trematoda</taxon>
        <taxon>Digenea</taxon>
        <taxon>Strigeidida</taxon>
        <taxon>Schistosomatoidea</taxon>
        <taxon>Schistosomatidae</taxon>
        <taxon>Schistosoma</taxon>
    </lineage>
</organism>
<name>A0A430QN83_SCHBO</name>
<proteinExistence type="predicted"/>
<reference evidence="1 2" key="1">
    <citation type="journal article" date="2019" name="PLoS Pathog.">
        <title>Genome sequence of the bovine parasite Schistosoma bovis Tanzania.</title>
        <authorList>
            <person name="Oey H."/>
            <person name="Zakrzewski M."/>
            <person name="Gobert G."/>
            <person name="Gravermann K."/>
            <person name="Stoye J."/>
            <person name="Jones M."/>
            <person name="Mcmanus D."/>
            <person name="Krause L."/>
        </authorList>
    </citation>
    <scope>NUCLEOTIDE SEQUENCE [LARGE SCALE GENOMIC DNA]</scope>
    <source>
        <strain evidence="1 2">TAN1997</strain>
    </source>
</reference>
<evidence type="ECO:0000313" key="2">
    <source>
        <dbReference type="Proteomes" id="UP000290809"/>
    </source>
</evidence>
<gene>
    <name evidence="1" type="ORF">DC041_0003566</name>
</gene>
<dbReference type="Proteomes" id="UP000290809">
    <property type="component" value="Unassembled WGS sequence"/>
</dbReference>
<evidence type="ECO:0000313" key="1">
    <source>
        <dbReference type="EMBL" id="RTG89126.1"/>
    </source>
</evidence>